<evidence type="ECO:0000313" key="2">
    <source>
        <dbReference type="EMBL" id="UNP28853.1"/>
    </source>
</evidence>
<feature type="signal peptide" evidence="1">
    <location>
        <begin position="1"/>
        <end position="26"/>
    </location>
</feature>
<keyword evidence="1" id="KW-0732">Signal</keyword>
<evidence type="ECO:0000313" key="3">
    <source>
        <dbReference type="Proteomes" id="UP000829194"/>
    </source>
</evidence>
<evidence type="ECO:0000256" key="1">
    <source>
        <dbReference type="SAM" id="SignalP"/>
    </source>
</evidence>
<dbReference type="Proteomes" id="UP000829194">
    <property type="component" value="Chromosome"/>
</dbReference>
<proteinExistence type="predicted"/>
<name>A0ABY3XEE8_9GAMM</name>
<gene>
    <name evidence="2" type="ORF">MOV92_20635</name>
</gene>
<accession>A0ABY3XEE8</accession>
<reference evidence="2 3" key="1">
    <citation type="submission" date="2022-03" db="EMBL/GenBank/DDBJ databases">
        <title>Complete genome sequence of Lysobacter capsici VKM B-2533 and Lysobacter gummosus 10.1.1, promising sources of lytic agents.</title>
        <authorList>
            <person name="Tarlachkov S.V."/>
            <person name="Kudryakova I.V."/>
            <person name="Afoshin A.S."/>
            <person name="Leontyevskaya E.A."/>
            <person name="Leontyevskaya N.V."/>
        </authorList>
    </citation>
    <scope>NUCLEOTIDE SEQUENCE [LARGE SCALE GENOMIC DNA]</scope>
    <source>
        <strain evidence="2 3">10.1.1</strain>
    </source>
</reference>
<evidence type="ECO:0008006" key="4">
    <source>
        <dbReference type="Google" id="ProtNLM"/>
    </source>
</evidence>
<organism evidence="2 3">
    <name type="scientific">Lysobacter gummosus</name>
    <dbReference type="NCBI Taxonomy" id="262324"/>
    <lineage>
        <taxon>Bacteria</taxon>
        <taxon>Pseudomonadati</taxon>
        <taxon>Pseudomonadota</taxon>
        <taxon>Gammaproteobacteria</taxon>
        <taxon>Lysobacterales</taxon>
        <taxon>Lysobacteraceae</taxon>
        <taxon>Lysobacter</taxon>
    </lineage>
</organism>
<dbReference type="RefSeq" id="WP_148649038.1">
    <property type="nucleotide sequence ID" value="NZ_CP011131.1"/>
</dbReference>
<protein>
    <recommendedName>
        <fullName evidence="4">Secreted protein</fullName>
    </recommendedName>
</protein>
<keyword evidence="3" id="KW-1185">Reference proteome</keyword>
<feature type="chain" id="PRO_5045110215" description="Secreted protein" evidence="1">
    <location>
        <begin position="27"/>
        <end position="84"/>
    </location>
</feature>
<dbReference type="EMBL" id="CP093547">
    <property type="protein sequence ID" value="UNP28853.1"/>
    <property type="molecule type" value="Genomic_DNA"/>
</dbReference>
<sequence length="84" mass="8722">MARLIAKSVALALMVAAVGSASPVSAEPPGPCAPEGGFFWEQVDPSNPNIVNAYQCRAGIWRFLAQCHVSSCPSPDPDGPIVEA</sequence>